<dbReference type="Proteomes" id="UP000266272">
    <property type="component" value="Unassembled WGS sequence"/>
</dbReference>
<name>A0A395NJB8_TRIAR</name>
<gene>
    <name evidence="4" type="ORF">TARUN_6105</name>
</gene>
<evidence type="ECO:0000256" key="2">
    <source>
        <dbReference type="ARBA" id="ARBA00023239"/>
    </source>
</evidence>
<comment type="caution">
    <text evidence="4">The sequence shown here is derived from an EMBL/GenBank/DDBJ whole genome shotgun (WGS) entry which is preliminary data.</text>
</comment>
<sequence length="256" mass="28734">MTAADNASEFWLYGYGSLIWKPPPHFDRRIPGWVTGYVRRFWQEDTYGILARKVQSQGSSEWLTQIATISEDHRGTPEAPGRVVTLIERSHWEQLTDHHDSAPDKVWGVAYRIHADHVTEVKEYLDIREINGYSIHYTPFHPADGSSPIRTLVYIGTPDNEQFVGPQDPQKLAEHILRSRGPSGLNKDYLFGLDTALTELCPESEDVHVSDLAQRVRALELAANGSTKAPPASGPISNFKQESSTQEAEEIEKAVS</sequence>
<protein>
    <recommendedName>
        <fullName evidence="1">glutathione-specific gamma-glutamylcyclotransferase</fullName>
        <ecNumber evidence="1">4.3.2.7</ecNumber>
    </recommendedName>
</protein>
<dbReference type="OrthoDB" id="1933483at2759"/>
<accession>A0A395NJB8</accession>
<keyword evidence="2" id="KW-0456">Lyase</keyword>
<evidence type="ECO:0000313" key="5">
    <source>
        <dbReference type="Proteomes" id="UP000266272"/>
    </source>
</evidence>
<dbReference type="STRING" id="490622.A0A395NJB8"/>
<evidence type="ECO:0000256" key="3">
    <source>
        <dbReference type="SAM" id="MobiDB-lite"/>
    </source>
</evidence>
<dbReference type="PANTHER" id="PTHR12192">
    <property type="entry name" value="CATION TRANSPORT PROTEIN CHAC-RELATED"/>
    <property type="match status" value="1"/>
</dbReference>
<dbReference type="GO" id="GO:0006751">
    <property type="term" value="P:glutathione catabolic process"/>
    <property type="evidence" value="ECO:0007669"/>
    <property type="project" value="InterPro"/>
</dbReference>
<dbReference type="EMBL" id="PXOA01000377">
    <property type="protein sequence ID" value="RFU76130.1"/>
    <property type="molecule type" value="Genomic_DNA"/>
</dbReference>
<dbReference type="Pfam" id="PF04752">
    <property type="entry name" value="ChaC"/>
    <property type="match status" value="2"/>
</dbReference>
<dbReference type="InterPro" id="IPR013024">
    <property type="entry name" value="GGCT-like"/>
</dbReference>
<dbReference type="PANTHER" id="PTHR12192:SF2">
    <property type="entry name" value="GLUTATHIONE-SPECIFIC GAMMA-GLUTAMYLCYCLOTRANSFERASE 2"/>
    <property type="match status" value="1"/>
</dbReference>
<dbReference type="GO" id="GO:0061928">
    <property type="term" value="F:glutathione specific gamma-glutamylcyclotransferase activity"/>
    <property type="evidence" value="ECO:0007669"/>
    <property type="project" value="UniProtKB-EC"/>
</dbReference>
<evidence type="ECO:0000313" key="4">
    <source>
        <dbReference type="EMBL" id="RFU76130.1"/>
    </source>
</evidence>
<dbReference type="EC" id="4.3.2.7" evidence="1"/>
<evidence type="ECO:0000256" key="1">
    <source>
        <dbReference type="ARBA" id="ARBA00012344"/>
    </source>
</evidence>
<dbReference type="GO" id="GO:0005737">
    <property type="term" value="C:cytoplasm"/>
    <property type="evidence" value="ECO:0007669"/>
    <property type="project" value="TreeGrafter"/>
</dbReference>
<feature type="compositionally biased region" description="Polar residues" evidence="3">
    <location>
        <begin position="235"/>
        <end position="246"/>
    </location>
</feature>
<organism evidence="4 5">
    <name type="scientific">Trichoderma arundinaceum</name>
    <dbReference type="NCBI Taxonomy" id="490622"/>
    <lineage>
        <taxon>Eukaryota</taxon>
        <taxon>Fungi</taxon>
        <taxon>Dikarya</taxon>
        <taxon>Ascomycota</taxon>
        <taxon>Pezizomycotina</taxon>
        <taxon>Sordariomycetes</taxon>
        <taxon>Hypocreomycetidae</taxon>
        <taxon>Hypocreales</taxon>
        <taxon>Hypocreaceae</taxon>
        <taxon>Trichoderma</taxon>
    </lineage>
</organism>
<keyword evidence="5" id="KW-1185">Reference proteome</keyword>
<reference evidence="4 5" key="1">
    <citation type="journal article" date="2018" name="PLoS Pathog.">
        <title>Evolution of structural diversity of trichothecenes, a family of toxins produced by plant pathogenic and entomopathogenic fungi.</title>
        <authorList>
            <person name="Proctor R.H."/>
            <person name="McCormick S.P."/>
            <person name="Kim H.S."/>
            <person name="Cardoza R.E."/>
            <person name="Stanley A.M."/>
            <person name="Lindo L."/>
            <person name="Kelly A."/>
            <person name="Brown D.W."/>
            <person name="Lee T."/>
            <person name="Vaughan M.M."/>
            <person name="Alexander N.J."/>
            <person name="Busman M."/>
            <person name="Gutierrez S."/>
        </authorList>
    </citation>
    <scope>NUCLEOTIDE SEQUENCE [LARGE SCALE GENOMIC DNA]</scope>
    <source>
        <strain evidence="4 5">IBT 40837</strain>
    </source>
</reference>
<dbReference type="InterPro" id="IPR006840">
    <property type="entry name" value="ChaC"/>
</dbReference>
<feature type="region of interest" description="Disordered" evidence="3">
    <location>
        <begin position="223"/>
        <end position="256"/>
    </location>
</feature>
<dbReference type="CDD" id="cd06661">
    <property type="entry name" value="GGCT_like"/>
    <property type="match status" value="1"/>
</dbReference>
<dbReference type="Gene3D" id="3.10.490.10">
    <property type="entry name" value="Gamma-glutamyl cyclotransferase-like"/>
    <property type="match status" value="1"/>
</dbReference>
<dbReference type="AlphaFoldDB" id="A0A395NJB8"/>
<proteinExistence type="predicted"/>